<dbReference type="KEGG" id="asl:Aeqsu_0239"/>
<organism evidence="1 2">
    <name type="scientific">Aequorivita sublithincola (strain DSM 14238 / LMG 21431 / ACAM 643 / 9-3)</name>
    <dbReference type="NCBI Taxonomy" id="746697"/>
    <lineage>
        <taxon>Bacteria</taxon>
        <taxon>Pseudomonadati</taxon>
        <taxon>Bacteroidota</taxon>
        <taxon>Flavobacteriia</taxon>
        <taxon>Flavobacteriales</taxon>
        <taxon>Flavobacteriaceae</taxon>
        <taxon>Aequorivita</taxon>
    </lineage>
</organism>
<evidence type="ECO:0000313" key="1">
    <source>
        <dbReference type="EMBL" id="AFL79762.1"/>
    </source>
</evidence>
<dbReference type="RefSeq" id="WP_014781020.1">
    <property type="nucleotide sequence ID" value="NC_018013.1"/>
</dbReference>
<keyword evidence="2" id="KW-1185">Reference proteome</keyword>
<accession>I3YRZ4</accession>
<dbReference type="STRING" id="746697.Aeqsu_0239"/>
<dbReference type="OrthoDB" id="794403at2"/>
<name>I3YRZ4_AEQSU</name>
<dbReference type="Proteomes" id="UP000006049">
    <property type="component" value="Chromosome"/>
</dbReference>
<dbReference type="AlphaFoldDB" id="I3YRZ4"/>
<gene>
    <name evidence="1" type="ordered locus">Aeqsu_0239</name>
</gene>
<dbReference type="PROSITE" id="PS51257">
    <property type="entry name" value="PROKAR_LIPOPROTEIN"/>
    <property type="match status" value="1"/>
</dbReference>
<dbReference type="HOGENOM" id="CLU_126586_0_0_10"/>
<sequence length="160" mass="18161">MKKYLLIFAAIGSIAITSCKNETKNEDPEVVSPEDGDIMESDVNPPEIACYRYVSEKDTVLLQMEKMNDDVAGTLSYNYFEKDKNDGTFEGIMVGDTLKADYTFESEGSVSVRELIFIKKENKLVEGYGELEQVAGKIKFKKKTKFNFNYLMPLEEVNCD</sequence>
<proteinExistence type="predicted"/>
<reference evidence="1 2" key="1">
    <citation type="submission" date="2012-06" db="EMBL/GenBank/DDBJ databases">
        <title>The complete genome of Aequorivita sublithincola DSM 14238.</title>
        <authorList>
            <consortium name="US DOE Joint Genome Institute (JGI-PGF)"/>
            <person name="Lucas S."/>
            <person name="Copeland A."/>
            <person name="Lapidus A."/>
            <person name="Goodwin L."/>
            <person name="Pitluck S."/>
            <person name="Peters L."/>
            <person name="Munk A.C.C."/>
            <person name="Kyrpides N."/>
            <person name="Mavromatis K."/>
            <person name="Pagani I."/>
            <person name="Ivanova N."/>
            <person name="Ovchinnikova G."/>
            <person name="Zeytun A."/>
            <person name="Detter J.C."/>
            <person name="Han C."/>
            <person name="Land M."/>
            <person name="Hauser L."/>
            <person name="Markowitz V."/>
            <person name="Cheng J.-F."/>
            <person name="Hugenholtz P."/>
            <person name="Woyke T."/>
            <person name="Wu D."/>
            <person name="Tindall B."/>
            <person name="Faehnrich R."/>
            <person name="Brambilla E."/>
            <person name="Klenk H.-P."/>
            <person name="Eisen J.A."/>
        </authorList>
    </citation>
    <scope>NUCLEOTIDE SEQUENCE [LARGE SCALE GENOMIC DNA]</scope>
    <source>
        <strain evidence="2">DSM 14238 / LMG 21431 / ACAM 643 / 9-3</strain>
    </source>
</reference>
<protein>
    <submittedName>
        <fullName evidence="1">Uncharacterized protein</fullName>
    </submittedName>
</protein>
<dbReference type="EMBL" id="CP003280">
    <property type="protein sequence ID" value="AFL79762.1"/>
    <property type="molecule type" value="Genomic_DNA"/>
</dbReference>
<dbReference type="eggNOG" id="ENOG5032YX9">
    <property type="taxonomic scope" value="Bacteria"/>
</dbReference>
<evidence type="ECO:0000313" key="2">
    <source>
        <dbReference type="Proteomes" id="UP000006049"/>
    </source>
</evidence>